<dbReference type="Proteomes" id="UP000181661">
    <property type="component" value="Unassembled WGS sequence"/>
</dbReference>
<dbReference type="Pfam" id="PF00534">
    <property type="entry name" value="Glycos_transf_1"/>
    <property type="match status" value="1"/>
</dbReference>
<gene>
    <name evidence="5" type="ORF">BFL40_05530</name>
    <name evidence="6" type="ORF">SAMN04515675_1778</name>
</gene>
<protein>
    <submittedName>
        <fullName evidence="5">Glycosyl transferase</fullName>
    </submittedName>
    <submittedName>
        <fullName evidence="6">Glycosyltransferase involved in cell wall bisynthesis</fullName>
    </submittedName>
</protein>
<evidence type="ECO:0000313" key="7">
    <source>
        <dbReference type="Proteomes" id="UP000181661"/>
    </source>
</evidence>
<dbReference type="InterPro" id="IPR001296">
    <property type="entry name" value="Glyco_trans_1"/>
</dbReference>
<keyword evidence="1" id="KW-0328">Glycosyltransferase</keyword>
<dbReference type="Gene3D" id="3.40.50.2000">
    <property type="entry name" value="Glycogen Phosphorylase B"/>
    <property type="match status" value="2"/>
</dbReference>
<keyword evidence="2 5" id="KW-0808">Transferase</keyword>
<dbReference type="SUPFAM" id="SSF53756">
    <property type="entry name" value="UDP-Glycosyltransferase/glycogen phosphorylase"/>
    <property type="match status" value="1"/>
</dbReference>
<dbReference type="GO" id="GO:0016757">
    <property type="term" value="F:glycosyltransferase activity"/>
    <property type="evidence" value="ECO:0007669"/>
    <property type="project" value="UniProtKB-KW"/>
</dbReference>
<accession>A0A1S2V665</accession>
<sequence length="404" mass="46324">MKILQVNGYESPGRRFNGLSITPLLKKHDIESQHLVWEKDTQNPEVLTFEGDSTRKINRIVNRVERLTSMQSMFYPHAKQMMKMPAFKEADVLHLHIIHSGFMSLSHLPEITRRKPTVWTLHDPWAMTGHCIYPFECERWKTGCGSCPDLNIHFPLLRDTTRFLFNYKKRSYRKSKFDVIVASQWMRDMVEASPLFEDVDIHHVPFGLDLDFFSPTASPDARKRFGIPDDALVICFRAVDNQFKGLPYIIQALERISTDQPICLLTLNSKGLMERFSDRFQLVELGWTNNEEEARDAFVASDIFLMPSIVEAFGVMAIEALACGKPVVVFDGTSLPEVTFAPDVGISVPMHDGVALYEALQRLIDNPDERIERGRKGREIAEQHYGDELYAQRLAEVYKTVAAK</sequence>
<dbReference type="Pfam" id="PF13439">
    <property type="entry name" value="Glyco_transf_4"/>
    <property type="match status" value="1"/>
</dbReference>
<dbReference type="Proteomes" id="UP000182179">
    <property type="component" value="Unassembled WGS sequence"/>
</dbReference>
<dbReference type="AlphaFoldDB" id="A0A1S2V665"/>
<dbReference type="RefSeq" id="WP_071482999.1">
    <property type="nucleotide sequence ID" value="NZ_FNTS01000002.1"/>
</dbReference>
<evidence type="ECO:0000259" key="3">
    <source>
        <dbReference type="Pfam" id="PF00534"/>
    </source>
</evidence>
<feature type="domain" description="Glycosyl transferase family 1" evidence="3">
    <location>
        <begin position="220"/>
        <end position="378"/>
    </location>
</feature>
<proteinExistence type="predicted"/>
<dbReference type="GO" id="GO:1901135">
    <property type="term" value="P:carbohydrate derivative metabolic process"/>
    <property type="evidence" value="ECO:0007669"/>
    <property type="project" value="UniProtKB-ARBA"/>
</dbReference>
<dbReference type="InterPro" id="IPR028098">
    <property type="entry name" value="Glyco_trans_4-like_N"/>
</dbReference>
<dbReference type="EMBL" id="FNTS01000002">
    <property type="protein sequence ID" value="SED61927.1"/>
    <property type="molecule type" value="Genomic_DNA"/>
</dbReference>
<dbReference type="PANTHER" id="PTHR12526">
    <property type="entry name" value="GLYCOSYLTRANSFERASE"/>
    <property type="match status" value="1"/>
</dbReference>
<evidence type="ECO:0000256" key="1">
    <source>
        <dbReference type="ARBA" id="ARBA00022676"/>
    </source>
</evidence>
<evidence type="ECO:0000313" key="5">
    <source>
        <dbReference type="EMBL" id="OIN54162.1"/>
    </source>
</evidence>
<reference evidence="5 7" key="1">
    <citation type="submission" date="2016-08" db="EMBL/GenBank/DDBJ databases">
        <title>Draft genome sequence of Pseudomonas costantinii LMG 22119, type strain isolated from cultivated mushroom (Agaricus bisporus) sporophores.</title>
        <authorList>
            <person name="Tambong J.T."/>
        </authorList>
    </citation>
    <scope>NUCLEOTIDE SEQUENCE [LARGE SCALE GENOMIC DNA]</scope>
    <source>
        <strain evidence="5 7">LMG 22119</strain>
    </source>
</reference>
<feature type="domain" description="Glycosyltransferase subfamily 4-like N-terminal" evidence="4">
    <location>
        <begin position="47"/>
        <end position="211"/>
    </location>
</feature>
<evidence type="ECO:0000313" key="8">
    <source>
        <dbReference type="Proteomes" id="UP000182179"/>
    </source>
</evidence>
<dbReference type="OrthoDB" id="9802524at2"/>
<evidence type="ECO:0000256" key="2">
    <source>
        <dbReference type="ARBA" id="ARBA00022679"/>
    </source>
</evidence>
<name>A0A1S2V665_9PSED</name>
<dbReference type="EMBL" id="MDDR01000007">
    <property type="protein sequence ID" value="OIN54162.1"/>
    <property type="molecule type" value="Genomic_DNA"/>
</dbReference>
<dbReference type="CDD" id="cd03825">
    <property type="entry name" value="GT4_WcaC-like"/>
    <property type="match status" value="1"/>
</dbReference>
<keyword evidence="8" id="KW-1185">Reference proteome</keyword>
<evidence type="ECO:0000313" key="6">
    <source>
        <dbReference type="EMBL" id="SED61927.1"/>
    </source>
</evidence>
<evidence type="ECO:0000259" key="4">
    <source>
        <dbReference type="Pfam" id="PF13439"/>
    </source>
</evidence>
<reference evidence="6 8" key="2">
    <citation type="submission" date="2016-10" db="EMBL/GenBank/DDBJ databases">
        <authorList>
            <person name="Varghese N."/>
            <person name="Submissions S."/>
        </authorList>
    </citation>
    <scope>NUCLEOTIDE SEQUENCE [LARGE SCALE GENOMIC DNA]</scope>
    <source>
        <strain evidence="6 8">BS2773</strain>
    </source>
</reference>
<dbReference type="PANTHER" id="PTHR12526:SF510">
    <property type="entry name" value="D-INOSITOL 3-PHOSPHATE GLYCOSYLTRANSFERASE"/>
    <property type="match status" value="1"/>
</dbReference>
<comment type="caution">
    <text evidence="5">The sequence shown here is derived from an EMBL/GenBank/DDBJ whole genome shotgun (WGS) entry which is preliminary data.</text>
</comment>
<organism evidence="5 7">
    <name type="scientific">Pseudomonas costantinii</name>
    <dbReference type="NCBI Taxonomy" id="168469"/>
    <lineage>
        <taxon>Bacteria</taxon>
        <taxon>Pseudomonadati</taxon>
        <taxon>Pseudomonadota</taxon>
        <taxon>Gammaproteobacteria</taxon>
        <taxon>Pseudomonadales</taxon>
        <taxon>Pseudomonadaceae</taxon>
        <taxon>Pseudomonas</taxon>
    </lineage>
</organism>